<dbReference type="InterPro" id="IPR011075">
    <property type="entry name" value="TetR_C"/>
</dbReference>
<name>A0A3B1CGG6_9ZZZZ</name>
<dbReference type="InterPro" id="IPR001647">
    <property type="entry name" value="HTH_TetR"/>
</dbReference>
<evidence type="ECO:0000313" key="5">
    <source>
        <dbReference type="EMBL" id="VAX17855.1"/>
    </source>
</evidence>
<gene>
    <name evidence="5" type="ORF">MNBD_NITROSPINAE04-2727</name>
</gene>
<evidence type="ECO:0000259" key="4">
    <source>
        <dbReference type="PROSITE" id="PS50977"/>
    </source>
</evidence>
<dbReference type="PANTHER" id="PTHR47506:SF1">
    <property type="entry name" value="HTH-TYPE TRANSCRIPTIONAL REGULATOR YJDC"/>
    <property type="match status" value="1"/>
</dbReference>
<dbReference type="EMBL" id="UOGA01000107">
    <property type="protein sequence ID" value="VAX17855.1"/>
    <property type="molecule type" value="Genomic_DNA"/>
</dbReference>
<dbReference type="InterPro" id="IPR009057">
    <property type="entry name" value="Homeodomain-like_sf"/>
</dbReference>
<dbReference type="GO" id="GO:0003677">
    <property type="term" value="F:DNA binding"/>
    <property type="evidence" value="ECO:0007669"/>
    <property type="project" value="UniProtKB-KW"/>
</dbReference>
<dbReference type="PRINTS" id="PR00455">
    <property type="entry name" value="HTHTETR"/>
</dbReference>
<reference evidence="5" key="1">
    <citation type="submission" date="2018-06" db="EMBL/GenBank/DDBJ databases">
        <authorList>
            <person name="Zhirakovskaya E."/>
        </authorList>
    </citation>
    <scope>NUCLEOTIDE SEQUENCE</scope>
</reference>
<dbReference type="AlphaFoldDB" id="A0A3B1CGG6"/>
<dbReference type="PROSITE" id="PS50977">
    <property type="entry name" value="HTH_TETR_2"/>
    <property type="match status" value="1"/>
</dbReference>
<keyword evidence="1" id="KW-0805">Transcription regulation</keyword>
<sequence length="200" mass="22440">MGRNSDAKQRIIDSATELFHSRSYANVGVQEICEKANVKKGSFYHFFPSKRDLTLNVIDHVWLYYNQQSAVAKAFDKDVPPLKRIERFFLGSCEFQSQLQKEKGKVCGCHFGNLASEISSQDEIIRKKLDAIFSAQADVIEETLEEAVAVGDLPEIDTKATADAILAFMQGIILMAKTRNDARLMKKMAKAGVDMLLRSD</sequence>
<dbReference type="SUPFAM" id="SSF48498">
    <property type="entry name" value="Tetracyclin repressor-like, C-terminal domain"/>
    <property type="match status" value="1"/>
</dbReference>
<dbReference type="Pfam" id="PF16925">
    <property type="entry name" value="TetR_C_13"/>
    <property type="match status" value="1"/>
</dbReference>
<dbReference type="Pfam" id="PF00440">
    <property type="entry name" value="TetR_N"/>
    <property type="match status" value="1"/>
</dbReference>
<accession>A0A3B1CGG6</accession>
<dbReference type="Gene3D" id="1.10.357.10">
    <property type="entry name" value="Tetracycline Repressor, domain 2"/>
    <property type="match status" value="1"/>
</dbReference>
<evidence type="ECO:0000256" key="2">
    <source>
        <dbReference type="ARBA" id="ARBA00023125"/>
    </source>
</evidence>
<dbReference type="InterPro" id="IPR036271">
    <property type="entry name" value="Tet_transcr_reg_TetR-rel_C_sf"/>
</dbReference>
<evidence type="ECO:0000256" key="3">
    <source>
        <dbReference type="ARBA" id="ARBA00023163"/>
    </source>
</evidence>
<evidence type="ECO:0000256" key="1">
    <source>
        <dbReference type="ARBA" id="ARBA00023015"/>
    </source>
</evidence>
<proteinExistence type="predicted"/>
<feature type="domain" description="HTH tetR-type" evidence="4">
    <location>
        <begin position="5"/>
        <end position="65"/>
    </location>
</feature>
<protein>
    <recommendedName>
        <fullName evidence="4">HTH tetR-type domain-containing protein</fullName>
    </recommendedName>
</protein>
<keyword evidence="3" id="KW-0804">Transcription</keyword>
<dbReference type="SUPFAM" id="SSF46689">
    <property type="entry name" value="Homeodomain-like"/>
    <property type="match status" value="1"/>
</dbReference>
<keyword evidence="2" id="KW-0238">DNA-binding</keyword>
<organism evidence="5">
    <name type="scientific">hydrothermal vent metagenome</name>
    <dbReference type="NCBI Taxonomy" id="652676"/>
    <lineage>
        <taxon>unclassified sequences</taxon>
        <taxon>metagenomes</taxon>
        <taxon>ecological metagenomes</taxon>
    </lineage>
</organism>
<dbReference type="PANTHER" id="PTHR47506">
    <property type="entry name" value="TRANSCRIPTIONAL REGULATORY PROTEIN"/>
    <property type="match status" value="1"/>
</dbReference>